<accession>A0A318LBN5</accession>
<dbReference type="EMBL" id="MASU01000033">
    <property type="protein sequence ID" value="PXY16879.1"/>
    <property type="molecule type" value="Genomic_DNA"/>
</dbReference>
<name>A0A318LBN5_9PSEU</name>
<protein>
    <submittedName>
        <fullName evidence="2">Uncharacterized protein</fullName>
    </submittedName>
</protein>
<reference evidence="2 3" key="1">
    <citation type="submission" date="2016-07" db="EMBL/GenBank/DDBJ databases">
        <title>Draft genome sequence of Prauserella sp. YIM 121212, isolated from alkaline soil.</title>
        <authorList>
            <person name="Ruckert C."/>
            <person name="Albersmeier A."/>
            <person name="Jiang C.-L."/>
            <person name="Jiang Y."/>
            <person name="Kalinowski J."/>
            <person name="Schneider O."/>
            <person name="Winkler A."/>
            <person name="Zotchev S.B."/>
        </authorList>
    </citation>
    <scope>NUCLEOTIDE SEQUENCE [LARGE SCALE GENOMIC DNA]</scope>
    <source>
        <strain evidence="2 3">YIM 121212</strain>
    </source>
</reference>
<evidence type="ECO:0000313" key="3">
    <source>
        <dbReference type="Proteomes" id="UP000247892"/>
    </source>
</evidence>
<feature type="compositionally biased region" description="Polar residues" evidence="1">
    <location>
        <begin position="42"/>
        <end position="52"/>
    </location>
</feature>
<dbReference type="AlphaFoldDB" id="A0A318LBN5"/>
<evidence type="ECO:0000313" key="2">
    <source>
        <dbReference type="EMBL" id="PXY16879.1"/>
    </source>
</evidence>
<gene>
    <name evidence="2" type="ORF">BA062_38275</name>
</gene>
<dbReference type="Proteomes" id="UP000247892">
    <property type="component" value="Unassembled WGS sequence"/>
</dbReference>
<comment type="caution">
    <text evidence="2">The sequence shown here is derived from an EMBL/GenBank/DDBJ whole genome shotgun (WGS) entry which is preliminary data.</text>
</comment>
<keyword evidence="3" id="KW-1185">Reference proteome</keyword>
<organism evidence="2 3">
    <name type="scientific">Prauserella flavalba</name>
    <dbReference type="NCBI Taxonomy" id="1477506"/>
    <lineage>
        <taxon>Bacteria</taxon>
        <taxon>Bacillati</taxon>
        <taxon>Actinomycetota</taxon>
        <taxon>Actinomycetes</taxon>
        <taxon>Pseudonocardiales</taxon>
        <taxon>Pseudonocardiaceae</taxon>
        <taxon>Prauserella</taxon>
    </lineage>
</organism>
<sequence>MKRRALVAVADTAFRVGAEAAMIVAVTMVTVGRRVDRAVSQLGHSSQRTVTRQEIPPKSLVDDQGAP</sequence>
<evidence type="ECO:0000256" key="1">
    <source>
        <dbReference type="SAM" id="MobiDB-lite"/>
    </source>
</evidence>
<proteinExistence type="predicted"/>
<feature type="region of interest" description="Disordered" evidence="1">
    <location>
        <begin position="41"/>
        <end position="67"/>
    </location>
</feature>